<dbReference type="Proteomes" id="UP000253790">
    <property type="component" value="Chromosome"/>
</dbReference>
<evidence type="ECO:0000313" key="1">
    <source>
        <dbReference type="EMBL" id="AXH96042.1"/>
    </source>
</evidence>
<dbReference type="OrthoDB" id="188354at2"/>
<gene>
    <name evidence="1" type="ORF">DV701_07800</name>
</gene>
<sequence>MTDDTTTTHATAIDPQDLAERQRAARALMLRPLLTAHGPDADDLRLVRRHQGELTKMFAEGLGYRLQVDPTSARLYKAGLGADPTRPLRRRSGAPFTPRAYAFLCLTVAALTRARSQLLVDELVQQVRSAAVDAGMEVDLDGVADRRSLHAALLVLVGHGVLRERDGDLEHWVDQRTQSLLDVRRDLLGQLVSAPLSAARSPGEVLEQAALPSAVGGARRETRRRLLESPLLTLEELPEEHAEWWRRNRNRERDWYDSRFGLQLELRAEGAVLVDPDDGFTDESFPGADKTRQLALLVLERLADTVASGGGGDDRAWRAIPSTTALDQSLEVHRTWIDRLRRDQREDPDGAVRDALEVLVRFGLVRRDGAQLLVHAAATRYAPQVTLAEASTTGERSLFDDTGDAGDEE</sequence>
<dbReference type="InterPro" id="IPR013494">
    <property type="entry name" value="CHP02678"/>
</dbReference>
<protein>
    <submittedName>
        <fullName evidence="1">TIGR02678 family protein</fullName>
    </submittedName>
</protein>
<name>A0A345NLY4_9MICO</name>
<keyword evidence="2" id="KW-1185">Reference proteome</keyword>
<dbReference type="KEGG" id="orn:DV701_07800"/>
<dbReference type="AlphaFoldDB" id="A0A345NLY4"/>
<dbReference type="EMBL" id="CP031229">
    <property type="protein sequence ID" value="AXH96042.1"/>
    <property type="molecule type" value="Genomic_DNA"/>
</dbReference>
<proteinExistence type="predicted"/>
<evidence type="ECO:0000313" key="2">
    <source>
        <dbReference type="Proteomes" id="UP000253790"/>
    </source>
</evidence>
<dbReference type="NCBIfam" id="TIGR02678">
    <property type="entry name" value="TIGR02678 family protein"/>
    <property type="match status" value="1"/>
</dbReference>
<dbReference type="RefSeq" id="WP_114927807.1">
    <property type="nucleotide sequence ID" value="NZ_CP031229.1"/>
</dbReference>
<reference evidence="1 2" key="1">
    <citation type="submission" date="2018-07" db="EMBL/GenBank/DDBJ databases">
        <title>Complete genome sequencing of Ornithinimicrobium sp. AMA3305.</title>
        <authorList>
            <person name="Bae J.-W."/>
        </authorList>
    </citation>
    <scope>NUCLEOTIDE SEQUENCE [LARGE SCALE GENOMIC DNA]</scope>
    <source>
        <strain evidence="1 2">AMA3305</strain>
    </source>
</reference>
<accession>A0A345NLY4</accession>
<dbReference type="Pfam" id="PF09661">
    <property type="entry name" value="DUF2398"/>
    <property type="match status" value="1"/>
</dbReference>
<organism evidence="1 2">
    <name type="scientific">Ornithinimicrobium avium</name>
    <dbReference type="NCBI Taxonomy" id="2283195"/>
    <lineage>
        <taxon>Bacteria</taxon>
        <taxon>Bacillati</taxon>
        <taxon>Actinomycetota</taxon>
        <taxon>Actinomycetes</taxon>
        <taxon>Micrococcales</taxon>
        <taxon>Ornithinimicrobiaceae</taxon>
        <taxon>Ornithinimicrobium</taxon>
    </lineage>
</organism>